<comment type="caution">
    <text evidence="14">The sequence shown here is derived from an EMBL/GenBank/DDBJ whole genome shotgun (WGS) entry which is preliminary data.</text>
</comment>
<accession>A0ABD5Z7K5</accession>
<evidence type="ECO:0000256" key="4">
    <source>
        <dbReference type="ARBA" id="ARBA00022741"/>
    </source>
</evidence>
<dbReference type="InterPro" id="IPR017871">
    <property type="entry name" value="ABC_transporter-like_CS"/>
</dbReference>
<dbReference type="Pfam" id="PF00005">
    <property type="entry name" value="ABC_tran"/>
    <property type="match status" value="1"/>
</dbReference>
<keyword evidence="3" id="KW-0500">Molybdenum</keyword>
<dbReference type="Proteomes" id="UP001596447">
    <property type="component" value="Unassembled WGS sequence"/>
</dbReference>
<keyword evidence="4" id="KW-0547">Nucleotide-binding</keyword>
<dbReference type="RefSeq" id="WP_279527816.1">
    <property type="nucleotide sequence ID" value="NZ_CP122312.1"/>
</dbReference>
<evidence type="ECO:0000256" key="11">
    <source>
        <dbReference type="ARBA" id="ARBA00057369"/>
    </source>
</evidence>
<evidence type="ECO:0000256" key="5">
    <source>
        <dbReference type="ARBA" id="ARBA00022840"/>
    </source>
</evidence>
<dbReference type="InterPro" id="IPR013611">
    <property type="entry name" value="Transp-assoc_OB_typ2"/>
</dbReference>
<dbReference type="Gene3D" id="2.40.50.100">
    <property type="match status" value="1"/>
</dbReference>
<evidence type="ECO:0000256" key="12">
    <source>
        <dbReference type="SAM" id="MobiDB-lite"/>
    </source>
</evidence>
<reference evidence="14 15" key="1">
    <citation type="journal article" date="2019" name="Int. J. Syst. Evol. Microbiol.">
        <title>The Global Catalogue of Microorganisms (GCM) 10K type strain sequencing project: providing services to taxonomists for standard genome sequencing and annotation.</title>
        <authorList>
            <consortium name="The Broad Institute Genomics Platform"/>
            <consortium name="The Broad Institute Genome Sequencing Center for Infectious Disease"/>
            <person name="Wu L."/>
            <person name="Ma J."/>
        </authorList>
    </citation>
    <scope>NUCLEOTIDE SEQUENCE [LARGE SCALE GENOMIC DNA]</scope>
    <source>
        <strain evidence="14 15">XZGYJ-43</strain>
    </source>
</reference>
<evidence type="ECO:0000256" key="10">
    <source>
        <dbReference type="ARBA" id="ARBA00047936"/>
    </source>
</evidence>
<dbReference type="GO" id="GO:0005886">
    <property type="term" value="C:plasma membrane"/>
    <property type="evidence" value="ECO:0007669"/>
    <property type="project" value="UniProtKB-SubCell"/>
</dbReference>
<comment type="catalytic activity">
    <reaction evidence="10">
        <text>tungstate(in) + ATP + H2O = tungstate(out) + ADP + phosphate + H(+)</text>
        <dbReference type="Rhea" id="RHEA:35027"/>
        <dbReference type="ChEBI" id="CHEBI:15377"/>
        <dbReference type="ChEBI" id="CHEBI:15378"/>
        <dbReference type="ChEBI" id="CHEBI:30616"/>
        <dbReference type="ChEBI" id="CHEBI:43474"/>
        <dbReference type="ChEBI" id="CHEBI:46502"/>
        <dbReference type="ChEBI" id="CHEBI:456216"/>
        <dbReference type="EC" id="7.3.2.6"/>
    </reaction>
</comment>
<evidence type="ECO:0000256" key="6">
    <source>
        <dbReference type="ARBA" id="ARBA00038307"/>
    </source>
</evidence>
<evidence type="ECO:0000256" key="2">
    <source>
        <dbReference type="ARBA" id="ARBA00022448"/>
    </source>
</evidence>
<keyword evidence="15" id="KW-1185">Reference proteome</keyword>
<comment type="subunit">
    <text evidence="7">The complex is composed of two ATP-binding proteins (WtpC), two transmembrane proteins (WtpB) and a solute-binding protein (WtpA).</text>
</comment>
<dbReference type="SUPFAM" id="SSF50331">
    <property type="entry name" value="MOP-like"/>
    <property type="match status" value="1"/>
</dbReference>
<evidence type="ECO:0000256" key="3">
    <source>
        <dbReference type="ARBA" id="ARBA00022505"/>
    </source>
</evidence>
<proteinExistence type="inferred from homology"/>
<feature type="domain" description="ABC transporter" evidence="13">
    <location>
        <begin position="4"/>
        <end position="260"/>
    </location>
</feature>
<dbReference type="PANTHER" id="PTHR42781:SF4">
    <property type="entry name" value="SPERMIDINE_PUTRESCINE IMPORT ATP-BINDING PROTEIN POTA"/>
    <property type="match status" value="1"/>
</dbReference>
<dbReference type="EC" id="7.3.2.6" evidence="8"/>
<dbReference type="AlphaFoldDB" id="A0ABD5Z7K5"/>
<dbReference type="SMART" id="SM00382">
    <property type="entry name" value="AAA"/>
    <property type="match status" value="1"/>
</dbReference>
<keyword evidence="5 14" id="KW-0067">ATP-binding</keyword>
<dbReference type="InterPro" id="IPR003439">
    <property type="entry name" value="ABC_transporter-like_ATP-bd"/>
</dbReference>
<feature type="region of interest" description="Disordered" evidence="12">
    <location>
        <begin position="57"/>
        <end position="95"/>
    </location>
</feature>
<dbReference type="SUPFAM" id="SSF52540">
    <property type="entry name" value="P-loop containing nucleoside triphosphate hydrolases"/>
    <property type="match status" value="1"/>
</dbReference>
<dbReference type="InterPro" id="IPR008995">
    <property type="entry name" value="Mo/tungstate-bd_C_term_dom"/>
</dbReference>
<comment type="similarity">
    <text evidence="6">Belongs to the ABC transporter superfamily. Sulfate/tungstate importer (TC 3.A.1.6) family.</text>
</comment>
<organism evidence="14 15">
    <name type="scientific">Halospeciosus flavus</name>
    <dbReference type="NCBI Taxonomy" id="3032283"/>
    <lineage>
        <taxon>Archaea</taxon>
        <taxon>Methanobacteriati</taxon>
        <taxon>Methanobacteriota</taxon>
        <taxon>Stenosarchaea group</taxon>
        <taxon>Halobacteria</taxon>
        <taxon>Halobacteriales</taxon>
        <taxon>Halobacteriaceae</taxon>
        <taxon>Halospeciosus</taxon>
    </lineage>
</organism>
<dbReference type="PANTHER" id="PTHR42781">
    <property type="entry name" value="SPERMIDINE/PUTRESCINE IMPORT ATP-BINDING PROTEIN POTA"/>
    <property type="match status" value="1"/>
</dbReference>
<dbReference type="Pfam" id="PF08402">
    <property type="entry name" value="TOBE_2"/>
    <property type="match status" value="1"/>
</dbReference>
<dbReference type="InterPro" id="IPR050093">
    <property type="entry name" value="ABC_SmlMolc_Importer"/>
</dbReference>
<sequence>MTSLTLSELTKAYGEVTALRDVSLDVRDGEFFSLVGPSGCGKTTTLRLVAGFEEPSSGVVKFGGERPDGSRTSSATHSDGNERPDATGGRDMTGVPPEERDAGIVFQHYALFPTMTVRENVAYGLHFHDTPEGTTVDERVDELLDLVDLSGMGERDPRELSGGQRQRVALARALAPEPALLLLDEPMSALDARLRERLRVQVKEIQQDLDITTLYVTHDQTEALAISDRIAVMHDGRVEQVGTPEEVYREPATRFVADFVGDNNLFEGDVVNTPHETEGSVVAVDDREFRVPGDHDGRVTVCLRPEHLVLGERENTLDATVESVEFLGDAYRLHCDWRGREVLVKTDTEPGRETVTLGFDSNDAWVLPDAHRA</sequence>
<dbReference type="GO" id="GO:0005524">
    <property type="term" value="F:ATP binding"/>
    <property type="evidence" value="ECO:0007669"/>
    <property type="project" value="UniProtKB-KW"/>
</dbReference>
<evidence type="ECO:0000256" key="8">
    <source>
        <dbReference type="ARBA" id="ARBA00039025"/>
    </source>
</evidence>
<evidence type="ECO:0000256" key="1">
    <source>
        <dbReference type="ARBA" id="ARBA00004202"/>
    </source>
</evidence>
<dbReference type="FunFam" id="3.40.50.300:FF:000425">
    <property type="entry name" value="Probable ABC transporter, ATP-binding subunit"/>
    <property type="match status" value="1"/>
</dbReference>
<dbReference type="Gene3D" id="3.40.50.300">
    <property type="entry name" value="P-loop containing nucleotide triphosphate hydrolases"/>
    <property type="match status" value="1"/>
</dbReference>
<gene>
    <name evidence="14" type="ORF">ACFQJ9_16865</name>
</gene>
<comment type="function">
    <text evidence="11">Part of the ABC transporter complex WtpABC involved in molybdate/tungstate import. Responsible for energy coupling to the transport system.</text>
</comment>
<dbReference type="InterPro" id="IPR027417">
    <property type="entry name" value="P-loop_NTPase"/>
</dbReference>
<dbReference type="PROSITE" id="PS00211">
    <property type="entry name" value="ABC_TRANSPORTER_1"/>
    <property type="match status" value="1"/>
</dbReference>
<dbReference type="Gene3D" id="2.40.50.140">
    <property type="entry name" value="Nucleic acid-binding proteins"/>
    <property type="match status" value="1"/>
</dbReference>
<keyword evidence="2" id="KW-0813">Transport</keyword>
<name>A0ABD5Z7K5_9EURY</name>
<evidence type="ECO:0000256" key="9">
    <source>
        <dbReference type="ARBA" id="ARBA00041133"/>
    </source>
</evidence>
<dbReference type="GO" id="GO:1901238">
    <property type="term" value="F:ABC-type tungstate transporter activity"/>
    <property type="evidence" value="ECO:0007669"/>
    <property type="project" value="UniProtKB-EC"/>
</dbReference>
<dbReference type="PROSITE" id="PS50893">
    <property type="entry name" value="ABC_TRANSPORTER_2"/>
    <property type="match status" value="1"/>
</dbReference>
<dbReference type="InterPro" id="IPR003593">
    <property type="entry name" value="AAA+_ATPase"/>
</dbReference>
<dbReference type="InterPro" id="IPR012340">
    <property type="entry name" value="NA-bd_OB-fold"/>
</dbReference>
<protein>
    <recommendedName>
        <fullName evidence="9">Molybdate/tungstate import ATP-binding protein WtpC</fullName>
        <ecNumber evidence="8">7.3.2.6</ecNumber>
    </recommendedName>
</protein>
<dbReference type="EMBL" id="JBHTAR010000011">
    <property type="protein sequence ID" value="MFC7201057.1"/>
    <property type="molecule type" value="Genomic_DNA"/>
</dbReference>
<evidence type="ECO:0000313" key="15">
    <source>
        <dbReference type="Proteomes" id="UP001596447"/>
    </source>
</evidence>
<comment type="subcellular location">
    <subcellularLocation>
        <location evidence="1">Cell membrane</location>
        <topology evidence="1">Peripheral membrane protein</topology>
    </subcellularLocation>
</comment>
<evidence type="ECO:0000259" key="13">
    <source>
        <dbReference type="PROSITE" id="PS50893"/>
    </source>
</evidence>
<evidence type="ECO:0000256" key="7">
    <source>
        <dbReference type="ARBA" id="ARBA00038781"/>
    </source>
</evidence>
<evidence type="ECO:0000313" key="14">
    <source>
        <dbReference type="EMBL" id="MFC7201057.1"/>
    </source>
</evidence>